<dbReference type="SUPFAM" id="SSF57997">
    <property type="entry name" value="Tropomyosin"/>
    <property type="match status" value="1"/>
</dbReference>
<protein>
    <recommendedName>
        <fullName evidence="5">DUF2746 domain-containing protein</fullName>
    </recommendedName>
</protein>
<proteinExistence type="predicted"/>
<dbReference type="Gene3D" id="1.20.5.340">
    <property type="match status" value="1"/>
</dbReference>
<evidence type="ECO:0000256" key="2">
    <source>
        <dbReference type="SAM" id="Phobius"/>
    </source>
</evidence>
<keyword evidence="2" id="KW-1133">Transmembrane helix</keyword>
<gene>
    <name evidence="3" type="ORF">ACIBG2_06045</name>
</gene>
<keyword evidence="2" id="KW-0812">Transmembrane</keyword>
<name>A0ABW7YMG5_9ACTN</name>
<evidence type="ECO:0000256" key="1">
    <source>
        <dbReference type="SAM" id="Coils"/>
    </source>
</evidence>
<feature type="transmembrane region" description="Helical" evidence="2">
    <location>
        <begin position="6"/>
        <end position="25"/>
    </location>
</feature>
<dbReference type="EMBL" id="JBITGY010000002">
    <property type="protein sequence ID" value="MFI6496922.1"/>
    <property type="molecule type" value="Genomic_DNA"/>
</dbReference>
<evidence type="ECO:0008006" key="5">
    <source>
        <dbReference type="Google" id="ProtNLM"/>
    </source>
</evidence>
<dbReference type="Proteomes" id="UP001612741">
    <property type="component" value="Unassembled WGS sequence"/>
</dbReference>
<organism evidence="3 4">
    <name type="scientific">Nonomuraea typhae</name>
    <dbReference type="NCBI Taxonomy" id="2603600"/>
    <lineage>
        <taxon>Bacteria</taxon>
        <taxon>Bacillati</taxon>
        <taxon>Actinomycetota</taxon>
        <taxon>Actinomycetes</taxon>
        <taxon>Streptosporangiales</taxon>
        <taxon>Streptosporangiaceae</taxon>
        <taxon>Nonomuraea</taxon>
    </lineage>
</organism>
<keyword evidence="4" id="KW-1185">Reference proteome</keyword>
<feature type="coiled-coil region" evidence="1">
    <location>
        <begin position="50"/>
        <end position="126"/>
    </location>
</feature>
<dbReference type="RefSeq" id="WP_397079425.1">
    <property type="nucleotide sequence ID" value="NZ_JBITGY010000002.1"/>
</dbReference>
<evidence type="ECO:0000313" key="4">
    <source>
        <dbReference type="Proteomes" id="UP001612741"/>
    </source>
</evidence>
<comment type="caution">
    <text evidence="3">The sequence shown here is derived from an EMBL/GenBank/DDBJ whole genome shotgun (WGS) entry which is preliminary data.</text>
</comment>
<keyword evidence="1" id="KW-0175">Coiled coil</keyword>
<reference evidence="3 4" key="1">
    <citation type="submission" date="2024-10" db="EMBL/GenBank/DDBJ databases">
        <title>The Natural Products Discovery Center: Release of the First 8490 Sequenced Strains for Exploring Actinobacteria Biosynthetic Diversity.</title>
        <authorList>
            <person name="Kalkreuter E."/>
            <person name="Kautsar S.A."/>
            <person name="Yang D."/>
            <person name="Bader C.D."/>
            <person name="Teijaro C.N."/>
            <person name="Fluegel L."/>
            <person name="Davis C.M."/>
            <person name="Simpson J.R."/>
            <person name="Lauterbach L."/>
            <person name="Steele A.D."/>
            <person name="Gui C."/>
            <person name="Meng S."/>
            <person name="Li G."/>
            <person name="Viehrig K."/>
            <person name="Ye F."/>
            <person name="Su P."/>
            <person name="Kiefer A.F."/>
            <person name="Nichols A."/>
            <person name="Cepeda A.J."/>
            <person name="Yan W."/>
            <person name="Fan B."/>
            <person name="Jiang Y."/>
            <person name="Adhikari A."/>
            <person name="Zheng C.-J."/>
            <person name="Schuster L."/>
            <person name="Cowan T.M."/>
            <person name="Smanski M.J."/>
            <person name="Chevrette M.G."/>
            <person name="De Carvalho L.P.S."/>
            <person name="Shen B."/>
        </authorList>
    </citation>
    <scope>NUCLEOTIDE SEQUENCE [LARGE SCALE GENOMIC DNA]</scope>
    <source>
        <strain evidence="3 4">NPDC050545</strain>
    </source>
</reference>
<evidence type="ECO:0000313" key="3">
    <source>
        <dbReference type="EMBL" id="MFI6496922.1"/>
    </source>
</evidence>
<keyword evidence="2" id="KW-0472">Membrane</keyword>
<accession>A0ABW7YMG5</accession>
<sequence>MTDWLTPTVITALVGGLATAIGIIVKGRVDLRKTKLDEDRQPVEIENIFIGGAEKAVAALQVALDRAEATISRLEKSLTERDEKLQERDRKIAELEADITNTLARLARLQERCEQLTTRLAELRSDPREGDTI</sequence>